<dbReference type="SMART" id="SM00850">
    <property type="entry name" value="LytTR"/>
    <property type="match status" value="1"/>
</dbReference>
<dbReference type="PROSITE" id="PS50930">
    <property type="entry name" value="HTH_LYTTR"/>
    <property type="match status" value="1"/>
</dbReference>
<accession>A0ABS0ZJI7</accession>
<name>A0ABS0ZJI7_9STRE</name>
<dbReference type="PANTHER" id="PTHR37299">
    <property type="entry name" value="TRANSCRIPTIONAL REGULATOR-RELATED"/>
    <property type="match status" value="1"/>
</dbReference>
<evidence type="ECO:0000313" key="3">
    <source>
        <dbReference type="Proteomes" id="UP000653045"/>
    </source>
</evidence>
<dbReference type="PANTHER" id="PTHR37299:SF1">
    <property type="entry name" value="STAGE 0 SPORULATION PROTEIN A HOMOLOG"/>
    <property type="match status" value="1"/>
</dbReference>
<keyword evidence="2" id="KW-0238">DNA-binding</keyword>
<feature type="domain" description="HTH LytTR-type" evidence="1">
    <location>
        <begin position="45"/>
        <end position="149"/>
    </location>
</feature>
<dbReference type="InterPro" id="IPR007492">
    <property type="entry name" value="LytTR_DNA-bd_dom"/>
</dbReference>
<dbReference type="RefSeq" id="WP_199575811.1">
    <property type="nucleotide sequence ID" value="NZ_JAENBO010000004.1"/>
</dbReference>
<proteinExistence type="predicted"/>
<organism evidence="2 3">
    <name type="scientific">Streptococcus pacificus</name>
    <dbReference type="NCBI Taxonomy" id="2740577"/>
    <lineage>
        <taxon>Bacteria</taxon>
        <taxon>Bacillati</taxon>
        <taxon>Bacillota</taxon>
        <taxon>Bacilli</taxon>
        <taxon>Lactobacillales</taxon>
        <taxon>Streptococcaceae</taxon>
        <taxon>Streptococcus</taxon>
    </lineage>
</organism>
<dbReference type="Gene3D" id="2.40.50.1020">
    <property type="entry name" value="LytTr DNA-binding domain"/>
    <property type="match status" value="1"/>
</dbReference>
<dbReference type="Proteomes" id="UP000653045">
    <property type="component" value="Unassembled WGS sequence"/>
</dbReference>
<evidence type="ECO:0000259" key="1">
    <source>
        <dbReference type="PROSITE" id="PS50930"/>
    </source>
</evidence>
<evidence type="ECO:0000313" key="2">
    <source>
        <dbReference type="EMBL" id="MBJ8326164.1"/>
    </source>
</evidence>
<gene>
    <name evidence="2" type="ORF">JHK62_05715</name>
</gene>
<dbReference type="InterPro" id="IPR046947">
    <property type="entry name" value="LytR-like"/>
</dbReference>
<dbReference type="Pfam" id="PF04397">
    <property type="entry name" value="LytTR"/>
    <property type="match status" value="1"/>
</dbReference>
<comment type="caution">
    <text evidence="2">The sequence shown here is derived from an EMBL/GenBank/DDBJ whole genome shotgun (WGS) entry which is preliminary data.</text>
</comment>
<keyword evidence="3" id="KW-1185">Reference proteome</keyword>
<reference evidence="2 3" key="1">
    <citation type="journal article" date="2021" name="Int. J. Syst. Evol. Microbiol.">
        <title>Streptococcus vicugnae sp. nov., isolated from faeces of alpacas (Vicugna pacos) and cattle (Bos taurus), Streptococcus zalophi sp. nov., and Streptococcus pacificus sp. nov., isolated from respiratory tract of California sea lions (Zalophus californianus).</title>
        <authorList>
            <person name="Volokhov D.V."/>
            <person name="Zagorodnyaya T.A."/>
            <person name="Shen Z."/>
            <person name="Blom J."/>
            <person name="Furtak V.A."/>
            <person name="Eisenberg T."/>
            <person name="Fan P."/>
            <person name="Jeong K.C."/>
            <person name="Gao Y."/>
            <person name="Zhang S."/>
            <person name="Amselle M."/>
        </authorList>
    </citation>
    <scope>NUCLEOTIDE SEQUENCE [LARGE SCALE GENOMIC DNA]</scope>
    <source>
        <strain evidence="2 3">CSL7591</strain>
    </source>
</reference>
<protein>
    <submittedName>
        <fullName evidence="2">LytTR family transcriptional regulator DNA-binding domain-containing protein</fullName>
    </submittedName>
</protein>
<dbReference type="GO" id="GO:0003677">
    <property type="term" value="F:DNA binding"/>
    <property type="evidence" value="ECO:0007669"/>
    <property type="project" value="UniProtKB-KW"/>
</dbReference>
<sequence>MDCRFEEDRSKEQLEIIIKKASYDKEVADLLHYLELFSEITPNVIPVKTEDRIVLLKVEDLILVDVDGTQLILETTTETLRTTDRLYKFKDRLKNPDFVQVSKQSLININHLNYLEASFSGNMTARLDKNIRTIVSRRYLKDLEARLGL</sequence>
<dbReference type="EMBL" id="JAENBO010000004">
    <property type="protein sequence ID" value="MBJ8326164.1"/>
    <property type="molecule type" value="Genomic_DNA"/>
</dbReference>